<gene>
    <name evidence="1" type="ORF">A4D02_21975</name>
</gene>
<dbReference type="InterPro" id="IPR007433">
    <property type="entry name" value="DUF481"/>
</dbReference>
<evidence type="ECO:0000313" key="2">
    <source>
        <dbReference type="Proteomes" id="UP000192277"/>
    </source>
</evidence>
<dbReference type="EMBL" id="LWBO01000003">
    <property type="protein sequence ID" value="OQP53072.1"/>
    <property type="molecule type" value="Genomic_DNA"/>
</dbReference>
<name>A0ABX3P2R2_9BACT</name>
<proteinExistence type="predicted"/>
<organism evidence="1 2">
    <name type="scientific">Niastella koreensis</name>
    <dbReference type="NCBI Taxonomy" id="354356"/>
    <lineage>
        <taxon>Bacteria</taxon>
        <taxon>Pseudomonadati</taxon>
        <taxon>Bacteroidota</taxon>
        <taxon>Chitinophagia</taxon>
        <taxon>Chitinophagales</taxon>
        <taxon>Chitinophagaceae</taxon>
        <taxon>Niastella</taxon>
    </lineage>
</organism>
<dbReference type="RefSeq" id="WP_014218396.1">
    <property type="nucleotide sequence ID" value="NZ_LWBO01000003.1"/>
</dbReference>
<reference evidence="1 2" key="1">
    <citation type="submission" date="2016-04" db="EMBL/GenBank/DDBJ databases">
        <authorList>
            <person name="Chen L."/>
            <person name="Zhuang W."/>
            <person name="Wang G."/>
        </authorList>
    </citation>
    <scope>NUCLEOTIDE SEQUENCE [LARGE SCALE GENOMIC DNA]</scope>
    <source>
        <strain evidence="2">GR20</strain>
    </source>
</reference>
<evidence type="ECO:0000313" key="1">
    <source>
        <dbReference type="EMBL" id="OQP53072.1"/>
    </source>
</evidence>
<dbReference type="Pfam" id="PF04338">
    <property type="entry name" value="DUF481"/>
    <property type="match status" value="1"/>
</dbReference>
<sequence length="356" mass="40750">MTAFLIDYIHLLQHAKMKYALLLLLILAAAWLAAQQPRDTIYFKNGTMVIGKIKKIKLGVMTFDPDDANDITVQLKKLRTMAAQYRLYRVESTSHIVYFGKITTSDSNGYATFMSEIDTTAHAIENISVLYPVKNAFFQRFSGQASAGLDFTRSSGIGRINYDSKISYNTKNLELTLAASGIYTLTDSTFSRDREDMSIKNNYYFNTTWFGTLLLKYQRNLELGLLRRYQEGVGGGNKFITNKNIYAWTRMGMVLNQEKNTENTVTGTLAELFGQLEFNFFKYTKPEITFTITEAFYYSLSQKDRIRNDATTTLSYKIIKDLNLTASVYSNFDNQPPNEESRKFDFGTVFGISYIF</sequence>
<keyword evidence="2" id="KW-1185">Reference proteome</keyword>
<dbReference type="Proteomes" id="UP000192277">
    <property type="component" value="Unassembled WGS sequence"/>
</dbReference>
<evidence type="ECO:0008006" key="3">
    <source>
        <dbReference type="Google" id="ProtNLM"/>
    </source>
</evidence>
<accession>A0ABX3P2R2</accession>
<comment type="caution">
    <text evidence="1">The sequence shown here is derived from an EMBL/GenBank/DDBJ whole genome shotgun (WGS) entry which is preliminary data.</text>
</comment>
<protein>
    <recommendedName>
        <fullName evidence="3">DUF481 domain-containing protein</fullName>
    </recommendedName>
</protein>